<evidence type="ECO:0000259" key="4">
    <source>
        <dbReference type="PROSITE" id="PS50949"/>
    </source>
</evidence>
<keyword evidence="2" id="KW-0238">DNA-binding</keyword>
<dbReference type="OrthoDB" id="9782299at2"/>
<dbReference type="SMART" id="SM00345">
    <property type="entry name" value="HTH_GNTR"/>
    <property type="match status" value="1"/>
</dbReference>
<keyword evidence="3" id="KW-0804">Transcription</keyword>
<dbReference type="Pfam" id="PF00392">
    <property type="entry name" value="GntR"/>
    <property type="match status" value="1"/>
</dbReference>
<evidence type="ECO:0000313" key="5">
    <source>
        <dbReference type="EMBL" id="RKQ30499.1"/>
    </source>
</evidence>
<evidence type="ECO:0000313" key="6">
    <source>
        <dbReference type="Proteomes" id="UP000269301"/>
    </source>
</evidence>
<gene>
    <name evidence="5" type="ORF">D8M06_15485</name>
</gene>
<evidence type="ECO:0000256" key="1">
    <source>
        <dbReference type="ARBA" id="ARBA00023015"/>
    </source>
</evidence>
<organism evidence="5 6">
    <name type="scientific">Oceanobacillus halophilus</name>
    <dbReference type="NCBI Taxonomy" id="930130"/>
    <lineage>
        <taxon>Bacteria</taxon>
        <taxon>Bacillati</taxon>
        <taxon>Bacillota</taxon>
        <taxon>Bacilli</taxon>
        <taxon>Bacillales</taxon>
        <taxon>Bacillaceae</taxon>
        <taxon>Oceanobacillus</taxon>
    </lineage>
</organism>
<dbReference type="SUPFAM" id="SSF48008">
    <property type="entry name" value="GntR ligand-binding domain-like"/>
    <property type="match status" value="1"/>
</dbReference>
<dbReference type="Proteomes" id="UP000269301">
    <property type="component" value="Unassembled WGS sequence"/>
</dbReference>
<dbReference type="GO" id="GO:0003700">
    <property type="term" value="F:DNA-binding transcription factor activity"/>
    <property type="evidence" value="ECO:0007669"/>
    <property type="project" value="InterPro"/>
</dbReference>
<dbReference type="RefSeq" id="WP_121205506.1">
    <property type="nucleotide sequence ID" value="NZ_RBZP01000017.1"/>
</dbReference>
<dbReference type="PROSITE" id="PS50949">
    <property type="entry name" value="HTH_GNTR"/>
    <property type="match status" value="1"/>
</dbReference>
<keyword evidence="6" id="KW-1185">Reference proteome</keyword>
<keyword evidence="1" id="KW-0805">Transcription regulation</keyword>
<dbReference type="InterPro" id="IPR000524">
    <property type="entry name" value="Tscrpt_reg_HTH_GntR"/>
</dbReference>
<dbReference type="InterPro" id="IPR036390">
    <property type="entry name" value="WH_DNA-bd_sf"/>
</dbReference>
<feature type="domain" description="HTH gntR-type" evidence="4">
    <location>
        <begin position="10"/>
        <end position="77"/>
    </location>
</feature>
<dbReference type="InterPro" id="IPR011711">
    <property type="entry name" value="GntR_C"/>
</dbReference>
<dbReference type="InterPro" id="IPR036388">
    <property type="entry name" value="WH-like_DNA-bd_sf"/>
</dbReference>
<dbReference type="SUPFAM" id="SSF46785">
    <property type="entry name" value="Winged helix' DNA-binding domain"/>
    <property type="match status" value="1"/>
</dbReference>
<dbReference type="Pfam" id="PF07729">
    <property type="entry name" value="FCD"/>
    <property type="match status" value="1"/>
</dbReference>
<dbReference type="SMART" id="SM00895">
    <property type="entry name" value="FCD"/>
    <property type="match status" value="1"/>
</dbReference>
<dbReference type="EMBL" id="RBZP01000017">
    <property type="protein sequence ID" value="RKQ30499.1"/>
    <property type="molecule type" value="Genomic_DNA"/>
</dbReference>
<dbReference type="PRINTS" id="PR00035">
    <property type="entry name" value="HTHGNTR"/>
</dbReference>
<protein>
    <submittedName>
        <fullName evidence="5">GntR family transcriptional regulator</fullName>
    </submittedName>
</protein>
<dbReference type="InterPro" id="IPR008920">
    <property type="entry name" value="TF_FadR/GntR_C"/>
</dbReference>
<evidence type="ECO:0000256" key="2">
    <source>
        <dbReference type="ARBA" id="ARBA00023125"/>
    </source>
</evidence>
<comment type="caution">
    <text evidence="5">The sequence shown here is derived from an EMBL/GenBank/DDBJ whole genome shotgun (WGS) entry which is preliminary data.</text>
</comment>
<dbReference type="PANTHER" id="PTHR43537">
    <property type="entry name" value="TRANSCRIPTIONAL REGULATOR, GNTR FAMILY"/>
    <property type="match status" value="1"/>
</dbReference>
<dbReference type="Gene3D" id="1.20.120.530">
    <property type="entry name" value="GntR ligand-binding domain-like"/>
    <property type="match status" value="1"/>
</dbReference>
<sequence length="220" mass="25860">MNEDSIIAKRPLGELIAEHLKQDIYNQKVKFGERLIEADLAENFDVSRSTIREALKILEQEELVTSKARKGTFVSEFTERDLDEMNELRLMIEAKAFVKALKNLEEPHYQDLQSIIDEMKEEAENGNWNALFDLDMQFHQYVVNMCGNSRIIKIYESISVQIRVYLAHLDQYYSSPVSFYREHKELMEALLHKDTVSVERKIKNHISFVEEKLVRKTDSE</sequence>
<accession>A0A494ZZB3</accession>
<name>A0A494ZZB3_9BACI</name>
<reference evidence="5 6" key="1">
    <citation type="journal article" date="2016" name="Int. J. Syst. Evol. Microbiol.">
        <title>Oceanobacillus halophilus sp. nov., a novel moderately halophilic bacterium from a hypersaline lake.</title>
        <authorList>
            <person name="Amoozegar M.A."/>
            <person name="Bagheri M."/>
            <person name="Makhdoumi A."/>
            <person name="Nikou M.M."/>
            <person name="Fazeli S.A.S."/>
            <person name="Schumann P."/>
            <person name="Sproer C."/>
            <person name="Sanchez-Porro C."/>
            <person name="Ventosa A."/>
        </authorList>
    </citation>
    <scope>NUCLEOTIDE SEQUENCE [LARGE SCALE GENOMIC DNA]</scope>
    <source>
        <strain evidence="5 6">DSM 23996</strain>
    </source>
</reference>
<dbReference type="GO" id="GO:0003677">
    <property type="term" value="F:DNA binding"/>
    <property type="evidence" value="ECO:0007669"/>
    <property type="project" value="UniProtKB-KW"/>
</dbReference>
<dbReference type="AlphaFoldDB" id="A0A494ZZB3"/>
<dbReference type="Gene3D" id="1.10.10.10">
    <property type="entry name" value="Winged helix-like DNA-binding domain superfamily/Winged helix DNA-binding domain"/>
    <property type="match status" value="1"/>
</dbReference>
<evidence type="ECO:0000256" key="3">
    <source>
        <dbReference type="ARBA" id="ARBA00023163"/>
    </source>
</evidence>
<dbReference type="CDD" id="cd07377">
    <property type="entry name" value="WHTH_GntR"/>
    <property type="match status" value="1"/>
</dbReference>
<dbReference type="PANTHER" id="PTHR43537:SF5">
    <property type="entry name" value="UXU OPERON TRANSCRIPTIONAL REGULATOR"/>
    <property type="match status" value="1"/>
</dbReference>
<proteinExistence type="predicted"/>